<protein>
    <submittedName>
        <fullName evidence="1">Uncharacterized protein</fullName>
    </submittedName>
</protein>
<comment type="caution">
    <text evidence="1">The sequence shown here is derived from an EMBL/GenBank/DDBJ whole genome shotgun (WGS) entry which is preliminary data.</text>
</comment>
<evidence type="ECO:0000313" key="1">
    <source>
        <dbReference type="EMBL" id="TQE27185.1"/>
    </source>
</evidence>
<accession>A0A540NW70</accession>
<dbReference type="EMBL" id="SPAZ01000230">
    <property type="protein sequence ID" value="TQE27185.1"/>
    <property type="molecule type" value="Genomic_DNA"/>
</dbReference>
<organism evidence="1 2">
    <name type="scientific">Streptomyces ipomoeae</name>
    <dbReference type="NCBI Taxonomy" id="103232"/>
    <lineage>
        <taxon>Bacteria</taxon>
        <taxon>Bacillati</taxon>
        <taxon>Actinomycetota</taxon>
        <taxon>Actinomycetes</taxon>
        <taxon>Kitasatosporales</taxon>
        <taxon>Streptomycetaceae</taxon>
        <taxon>Streptomyces</taxon>
    </lineage>
</organism>
<reference evidence="1 2" key="1">
    <citation type="submission" date="2019-03" db="EMBL/GenBank/DDBJ databases">
        <title>Comparative genomic analyses of the sweetpotato soil rot pathogen, Streptomyces ipomoeae.</title>
        <authorList>
            <person name="Ruschel Soares N."/>
            <person name="Badger J.H."/>
            <person name="Huguet-Tapia J.C."/>
            <person name="Clark C.A."/>
            <person name="Pettis G.S."/>
        </authorList>
    </citation>
    <scope>NUCLEOTIDE SEQUENCE [LARGE SCALE GENOMIC DNA]</scope>
    <source>
        <strain evidence="1 2">88-35</strain>
    </source>
</reference>
<evidence type="ECO:0000313" key="2">
    <source>
        <dbReference type="Proteomes" id="UP000318720"/>
    </source>
</evidence>
<dbReference type="Proteomes" id="UP000318720">
    <property type="component" value="Unassembled WGS sequence"/>
</dbReference>
<dbReference type="AlphaFoldDB" id="A0A540NW70"/>
<gene>
    <name evidence="1" type="ORF">Sipo8835_28125</name>
</gene>
<proteinExistence type="predicted"/>
<sequence length="258" mass="30520">MSLLPVAVVAAVVIRQLLLYPVRWGDWRYAFGSEHAEKRRELHEVRLRRRDVERNSRRKIAQAKTRVTGVEQEGRQQVQALERERKELLREVIGEQRGRLGELVLYEHALHFMGTTQDGQEVLEEPRLKLPLQGLKAKAVLSGDPSFIRVTWPKGRQSAEYPRHDKREVESFANQIYTEVLRDAEYRENRERQAADIEARIQKIQTETAQRKAERERERDELIKALHPNRRQAEADWTAACAVWQGHTRRRPGWLWRW</sequence>
<name>A0A540NW70_9ACTN</name>